<organism evidence="4">
    <name type="scientific">Gordonia sp. MP11Mi</name>
    <dbReference type="NCBI Taxonomy" id="3022769"/>
    <lineage>
        <taxon>Bacteria</taxon>
        <taxon>Bacillati</taxon>
        <taxon>Actinomycetota</taxon>
        <taxon>Actinomycetes</taxon>
        <taxon>Mycobacteriales</taxon>
        <taxon>Gordoniaceae</taxon>
        <taxon>Gordonia</taxon>
    </lineage>
</organism>
<dbReference type="RefSeq" id="WP_420039983.1">
    <property type="nucleotide sequence ID" value="NZ_CP128986.1"/>
</dbReference>
<feature type="region of interest" description="Disordered" evidence="1">
    <location>
        <begin position="102"/>
        <end position="125"/>
    </location>
</feature>
<proteinExistence type="predicted"/>
<name>A0AA97GWT6_9ACTN</name>
<keyword evidence="4" id="KW-0413">Isomerase</keyword>
<dbReference type="InterPro" id="IPR029000">
    <property type="entry name" value="Cyclophilin-like_dom_sf"/>
</dbReference>
<dbReference type="PROSITE" id="PS50072">
    <property type="entry name" value="CSA_PPIASE_2"/>
    <property type="match status" value="1"/>
</dbReference>
<evidence type="ECO:0000259" key="3">
    <source>
        <dbReference type="PROSITE" id="PS50072"/>
    </source>
</evidence>
<accession>A0AA97GWT6</accession>
<evidence type="ECO:0000256" key="1">
    <source>
        <dbReference type="SAM" id="MobiDB-lite"/>
    </source>
</evidence>
<dbReference type="SUPFAM" id="SSF50891">
    <property type="entry name" value="Cyclophilin-like"/>
    <property type="match status" value="1"/>
</dbReference>
<dbReference type="EC" id="5.2.1.8" evidence="4"/>
<keyword evidence="2" id="KW-0812">Transmembrane</keyword>
<dbReference type="AlphaFoldDB" id="A0AA97GWT6"/>
<dbReference type="EMBL" id="CP128986">
    <property type="protein sequence ID" value="WOC14230.1"/>
    <property type="molecule type" value="Genomic_DNA"/>
</dbReference>
<protein>
    <submittedName>
        <fullName evidence="4">Peptidyl-prolyl cis-trans isomerase B</fullName>
        <ecNumber evidence="4">5.2.1.8</ecNumber>
    </submittedName>
</protein>
<keyword evidence="2" id="KW-0472">Membrane</keyword>
<dbReference type="GO" id="GO:0003755">
    <property type="term" value="F:peptidyl-prolyl cis-trans isomerase activity"/>
    <property type="evidence" value="ECO:0007669"/>
    <property type="project" value="UniProtKB-EC"/>
</dbReference>
<feature type="compositionally biased region" description="Basic and acidic residues" evidence="1">
    <location>
        <begin position="104"/>
        <end position="119"/>
    </location>
</feature>
<feature type="transmembrane region" description="Helical" evidence="2">
    <location>
        <begin position="31"/>
        <end position="53"/>
    </location>
</feature>
<dbReference type="Pfam" id="PF00160">
    <property type="entry name" value="Pro_isomerase"/>
    <property type="match status" value="1"/>
</dbReference>
<sequence>MSTNEERRDAARRKLEERLEREKQAAKRRRLSMIAAAGVVVVAIAAVGGYFWWRSWDNDRHTVCDYADAPADLQSQIKSVEAMLPQLDAAKKPEAEAYLTTLRDGAKDQRTSPKPESRTRNSGAAELTLGTNMGDVAIDLDRGHAPCNVNAVISLANDGYYNGTTCYRLADSQNIAGLQCGDPTRTSAGSPGWNSPDEAPDFLGTTPPDPQMAQLGMTEGQITYPRGTVAVINSNNPQAQDPAQQSNTGNANFIIFTRDSTSTTPLSVIGKASPDGIKVIDEVMKQGVAIGPGSTKENGVPKANLEIKTASVSDDD</sequence>
<dbReference type="Gene3D" id="2.40.100.10">
    <property type="entry name" value="Cyclophilin-like"/>
    <property type="match status" value="1"/>
</dbReference>
<reference evidence="4" key="1">
    <citation type="submission" date="2023-06" db="EMBL/GenBank/DDBJ databases">
        <title>Gordonia sp. nov. and Pseudochrobactrum sp. nov., two species isolated from the burying beetle Nicrophorus vespilloides.</title>
        <authorList>
            <person name="Poehlein A."/>
            <person name="Guzman J."/>
            <person name="Daniel R."/>
            <person name="Vilcinskas A."/>
        </authorList>
    </citation>
    <scope>NUCLEOTIDE SEQUENCE</scope>
    <source>
        <strain evidence="4">MP11Mi</strain>
    </source>
</reference>
<evidence type="ECO:0000313" key="4">
    <source>
        <dbReference type="EMBL" id="WOC14230.1"/>
    </source>
</evidence>
<feature type="domain" description="PPIase cyclophilin-type" evidence="3">
    <location>
        <begin position="130"/>
        <end position="312"/>
    </location>
</feature>
<evidence type="ECO:0000256" key="2">
    <source>
        <dbReference type="SAM" id="Phobius"/>
    </source>
</evidence>
<gene>
    <name evidence="4" type="primary">ppiB</name>
    <name evidence="4" type="ORF">MP11Mi_33440</name>
</gene>
<keyword evidence="2" id="KW-1133">Transmembrane helix</keyword>
<dbReference type="InterPro" id="IPR002130">
    <property type="entry name" value="Cyclophilin-type_PPIase_dom"/>
</dbReference>